<dbReference type="InterPro" id="IPR012910">
    <property type="entry name" value="Plug_dom"/>
</dbReference>
<name>A0A5N1IUW5_9BACT</name>
<dbReference type="PANTHER" id="PTHR30069">
    <property type="entry name" value="TONB-DEPENDENT OUTER MEMBRANE RECEPTOR"/>
    <property type="match status" value="1"/>
</dbReference>
<evidence type="ECO:0000256" key="5">
    <source>
        <dbReference type="ARBA" id="ARBA00022729"/>
    </source>
</evidence>
<evidence type="ECO:0000256" key="7">
    <source>
        <dbReference type="ARBA" id="ARBA00023136"/>
    </source>
</evidence>
<evidence type="ECO:0000256" key="1">
    <source>
        <dbReference type="ARBA" id="ARBA00004571"/>
    </source>
</evidence>
<keyword evidence="8 16" id="KW-0675">Receptor</keyword>
<gene>
    <name evidence="16" type="ORF">F0P94_11250</name>
</gene>
<dbReference type="InterPro" id="IPR000531">
    <property type="entry name" value="Beta-barrel_TonB"/>
</dbReference>
<dbReference type="Pfam" id="PF00593">
    <property type="entry name" value="TonB_dep_Rec_b-barrel"/>
    <property type="match status" value="1"/>
</dbReference>
<dbReference type="Pfam" id="PF07715">
    <property type="entry name" value="Plug"/>
    <property type="match status" value="1"/>
</dbReference>
<sequence>MTFKLFALAGLFLASCLAAQVQAQGTDTLAGKQIKEVQITARRPETFAPGSRQTVIDSAFLENNNAGNLADILQHRTAVYVKSYGSGQLATLAFRGTSASHTAVLWNGFNITQPTLGQLDFSLLPVSAISGVQLQHGSAGSNFGSGAIGGAVLLSSPTEIQPGIKLHVQQDLGSFGQRFSQVSGSYGSRKFGIDAAVFRKETKNDFPFTNTARFGSPEERQENAGSRQTGFTNNLTLRLSPKSKLFIRNWYTGSDVEVQPNMASENNHARNLNRNLRLMSEWEQRSGLGNTNVRVAYFHDFMRYTQDGLLPSDSKVKTYQLQAEQGFFFKDWLRLNLGGDAQLFDAEVADYGRKVTEKRASAFALLRAEVLKNLSLNLNWRQTFIQGFNPPPSPAAGFSYGLLNTEKSALIWKGNMSRGYRVPTLNDRFWPPGNPNLHPEDSRNYETGLAYGFTAEKVSFETELTAYRMLVDNWIQWLPNEHNKLTPINLKKVKAQGFESSAKIRYRFNGGQLITGGNYAYTLSKQEQTYVGSDELAGKQLIYVPVTTGTAFSDLTYKTWLLTLNWQYTGYRFINPENTRWLPAYGLLDITAGKTFRMKCYQVQALGRIHNLGNTIYQNLEYLAMPGRSYSLSLRFQFDSNK</sequence>
<dbReference type="EMBL" id="VTWT01000005">
    <property type="protein sequence ID" value="KAA9333810.1"/>
    <property type="molecule type" value="Genomic_DNA"/>
</dbReference>
<evidence type="ECO:0000256" key="9">
    <source>
        <dbReference type="ARBA" id="ARBA00023237"/>
    </source>
</evidence>
<evidence type="ECO:0000256" key="13">
    <source>
        <dbReference type="SAM" id="SignalP"/>
    </source>
</evidence>
<evidence type="ECO:0000256" key="11">
    <source>
        <dbReference type="RuleBase" id="RU003357"/>
    </source>
</evidence>
<comment type="subcellular location">
    <subcellularLocation>
        <location evidence="1 10">Cell outer membrane</location>
        <topology evidence="1 10">Multi-pass membrane protein</topology>
    </subcellularLocation>
</comment>
<evidence type="ECO:0000256" key="4">
    <source>
        <dbReference type="ARBA" id="ARBA00022692"/>
    </source>
</evidence>
<dbReference type="Gene3D" id="2.40.170.20">
    <property type="entry name" value="TonB-dependent receptor, beta-barrel domain"/>
    <property type="match status" value="1"/>
</dbReference>
<evidence type="ECO:0000256" key="2">
    <source>
        <dbReference type="ARBA" id="ARBA00022448"/>
    </source>
</evidence>
<dbReference type="GO" id="GO:0015344">
    <property type="term" value="F:siderophore uptake transmembrane transporter activity"/>
    <property type="evidence" value="ECO:0007669"/>
    <property type="project" value="TreeGrafter"/>
</dbReference>
<evidence type="ECO:0000256" key="8">
    <source>
        <dbReference type="ARBA" id="ARBA00023170"/>
    </source>
</evidence>
<dbReference type="GO" id="GO:0009279">
    <property type="term" value="C:cell outer membrane"/>
    <property type="evidence" value="ECO:0007669"/>
    <property type="project" value="UniProtKB-SubCell"/>
</dbReference>
<dbReference type="SUPFAM" id="SSF56935">
    <property type="entry name" value="Porins"/>
    <property type="match status" value="1"/>
</dbReference>
<dbReference type="AlphaFoldDB" id="A0A5N1IUW5"/>
<keyword evidence="4 10" id="KW-0812">Transmembrane</keyword>
<dbReference type="PROSITE" id="PS52016">
    <property type="entry name" value="TONB_DEPENDENT_REC_3"/>
    <property type="match status" value="1"/>
</dbReference>
<evidence type="ECO:0000256" key="6">
    <source>
        <dbReference type="ARBA" id="ARBA00023077"/>
    </source>
</evidence>
<proteinExistence type="inferred from homology"/>
<dbReference type="PANTHER" id="PTHR30069:SF29">
    <property type="entry name" value="HEMOGLOBIN AND HEMOGLOBIN-HAPTOGLOBIN-BINDING PROTEIN 1-RELATED"/>
    <property type="match status" value="1"/>
</dbReference>
<evidence type="ECO:0000259" key="14">
    <source>
        <dbReference type="Pfam" id="PF00593"/>
    </source>
</evidence>
<accession>A0A5N1IUW5</accession>
<dbReference type="RefSeq" id="WP_150903976.1">
    <property type="nucleotide sequence ID" value="NZ_VTWT01000005.1"/>
</dbReference>
<evidence type="ECO:0000259" key="15">
    <source>
        <dbReference type="Pfam" id="PF07715"/>
    </source>
</evidence>
<evidence type="ECO:0000313" key="16">
    <source>
        <dbReference type="EMBL" id="KAA9333810.1"/>
    </source>
</evidence>
<dbReference type="PROSITE" id="PS51257">
    <property type="entry name" value="PROKAR_LIPOPROTEIN"/>
    <property type="match status" value="1"/>
</dbReference>
<evidence type="ECO:0000313" key="17">
    <source>
        <dbReference type="Proteomes" id="UP000326570"/>
    </source>
</evidence>
<keyword evidence="7 10" id="KW-0472">Membrane</keyword>
<dbReference type="Gene3D" id="2.170.130.10">
    <property type="entry name" value="TonB-dependent receptor, plug domain"/>
    <property type="match status" value="1"/>
</dbReference>
<feature type="domain" description="TonB-dependent receptor-like beta-barrel" evidence="14">
    <location>
        <begin position="199"/>
        <end position="603"/>
    </location>
</feature>
<reference evidence="16 17" key="1">
    <citation type="submission" date="2019-09" db="EMBL/GenBank/DDBJ databases">
        <title>Genome sequence of Adhaeribacter sp. M2.</title>
        <authorList>
            <person name="Srinivasan S."/>
        </authorList>
    </citation>
    <scope>NUCLEOTIDE SEQUENCE [LARGE SCALE GENOMIC DNA]</scope>
    <source>
        <strain evidence="16 17">M2</strain>
    </source>
</reference>
<feature type="region of interest" description="Disordered" evidence="12">
    <location>
        <begin position="208"/>
        <end position="229"/>
    </location>
</feature>
<evidence type="ECO:0000256" key="12">
    <source>
        <dbReference type="SAM" id="MobiDB-lite"/>
    </source>
</evidence>
<keyword evidence="2 10" id="KW-0813">Transport</keyword>
<comment type="caution">
    <text evidence="16">The sequence shown here is derived from an EMBL/GenBank/DDBJ whole genome shotgun (WGS) entry which is preliminary data.</text>
</comment>
<organism evidence="16 17">
    <name type="scientific">Adhaeribacter soli</name>
    <dbReference type="NCBI Taxonomy" id="2607655"/>
    <lineage>
        <taxon>Bacteria</taxon>
        <taxon>Pseudomonadati</taxon>
        <taxon>Bacteroidota</taxon>
        <taxon>Cytophagia</taxon>
        <taxon>Cytophagales</taxon>
        <taxon>Hymenobacteraceae</taxon>
        <taxon>Adhaeribacter</taxon>
    </lineage>
</organism>
<dbReference type="Proteomes" id="UP000326570">
    <property type="component" value="Unassembled WGS sequence"/>
</dbReference>
<comment type="similarity">
    <text evidence="10 11">Belongs to the TonB-dependent receptor family.</text>
</comment>
<feature type="signal peptide" evidence="13">
    <location>
        <begin position="1"/>
        <end position="23"/>
    </location>
</feature>
<keyword evidence="5 13" id="KW-0732">Signal</keyword>
<dbReference type="InterPro" id="IPR037066">
    <property type="entry name" value="Plug_dom_sf"/>
</dbReference>
<evidence type="ECO:0000256" key="3">
    <source>
        <dbReference type="ARBA" id="ARBA00022452"/>
    </source>
</evidence>
<keyword evidence="17" id="KW-1185">Reference proteome</keyword>
<protein>
    <submittedName>
        <fullName evidence="16">TonB-dependent receptor plug domain-containing protein</fullName>
    </submittedName>
</protein>
<keyword evidence="6 11" id="KW-0798">TonB box</keyword>
<dbReference type="InterPro" id="IPR039426">
    <property type="entry name" value="TonB-dep_rcpt-like"/>
</dbReference>
<keyword evidence="9 10" id="KW-0998">Cell outer membrane</keyword>
<dbReference type="GO" id="GO:0044718">
    <property type="term" value="P:siderophore transmembrane transport"/>
    <property type="evidence" value="ECO:0007669"/>
    <property type="project" value="TreeGrafter"/>
</dbReference>
<keyword evidence="3 10" id="KW-1134">Transmembrane beta strand</keyword>
<dbReference type="InterPro" id="IPR036942">
    <property type="entry name" value="Beta-barrel_TonB_sf"/>
</dbReference>
<feature type="chain" id="PRO_5024851224" evidence="13">
    <location>
        <begin position="24"/>
        <end position="642"/>
    </location>
</feature>
<feature type="domain" description="TonB-dependent receptor plug" evidence="15">
    <location>
        <begin position="53"/>
        <end position="151"/>
    </location>
</feature>
<evidence type="ECO:0000256" key="10">
    <source>
        <dbReference type="PROSITE-ProRule" id="PRU01360"/>
    </source>
</evidence>